<accession>A0A1M5W434</accession>
<proteinExistence type="predicted"/>
<dbReference type="NCBIfam" id="TIGR01444">
    <property type="entry name" value="fkbM_fam"/>
    <property type="match status" value="1"/>
</dbReference>
<dbReference type="Proteomes" id="UP000184221">
    <property type="component" value="Unassembled WGS sequence"/>
</dbReference>
<evidence type="ECO:0000259" key="1">
    <source>
        <dbReference type="Pfam" id="PF05050"/>
    </source>
</evidence>
<dbReference type="RefSeq" id="WP_072779093.1">
    <property type="nucleotide sequence ID" value="NZ_FQXC01000004.1"/>
</dbReference>
<gene>
    <name evidence="2" type="ORF">SAMN05443551_3245</name>
</gene>
<dbReference type="Pfam" id="PF05050">
    <property type="entry name" value="Methyltransf_21"/>
    <property type="match status" value="1"/>
</dbReference>
<dbReference type="AlphaFoldDB" id="A0A1M5W434"/>
<protein>
    <submittedName>
        <fullName evidence="2">Methyltransferase, FkbM family</fullName>
    </submittedName>
</protein>
<evidence type="ECO:0000313" key="2">
    <source>
        <dbReference type="EMBL" id="SHH82208.1"/>
    </source>
</evidence>
<keyword evidence="2" id="KW-0808">Transferase</keyword>
<dbReference type="GO" id="GO:0008168">
    <property type="term" value="F:methyltransferase activity"/>
    <property type="evidence" value="ECO:0007669"/>
    <property type="project" value="UniProtKB-KW"/>
</dbReference>
<dbReference type="InterPro" id="IPR006342">
    <property type="entry name" value="FkbM_mtfrase"/>
</dbReference>
<feature type="domain" description="Methyltransferase FkbM" evidence="1">
    <location>
        <begin position="59"/>
        <end position="203"/>
    </location>
</feature>
<name>A0A1M5W434_9RHOB</name>
<organism evidence="2 3">
    <name type="scientific">Marivita hallyeonensis</name>
    <dbReference type="NCBI Taxonomy" id="996342"/>
    <lineage>
        <taxon>Bacteria</taxon>
        <taxon>Pseudomonadati</taxon>
        <taxon>Pseudomonadota</taxon>
        <taxon>Alphaproteobacteria</taxon>
        <taxon>Rhodobacterales</taxon>
        <taxon>Roseobacteraceae</taxon>
        <taxon>Marivita</taxon>
    </lineage>
</organism>
<dbReference type="PANTHER" id="PTHR34203:SF15">
    <property type="entry name" value="SLL1173 PROTEIN"/>
    <property type="match status" value="1"/>
</dbReference>
<dbReference type="SUPFAM" id="SSF53335">
    <property type="entry name" value="S-adenosyl-L-methionine-dependent methyltransferases"/>
    <property type="match status" value="1"/>
</dbReference>
<dbReference type="EMBL" id="FQXC01000004">
    <property type="protein sequence ID" value="SHH82208.1"/>
    <property type="molecule type" value="Genomic_DNA"/>
</dbReference>
<dbReference type="InterPro" id="IPR052514">
    <property type="entry name" value="SAM-dependent_MTase"/>
</dbReference>
<dbReference type="OrthoDB" id="4104638at2"/>
<dbReference type="InterPro" id="IPR029063">
    <property type="entry name" value="SAM-dependent_MTases_sf"/>
</dbReference>
<reference evidence="2 3" key="1">
    <citation type="submission" date="2016-11" db="EMBL/GenBank/DDBJ databases">
        <authorList>
            <person name="Jaros S."/>
            <person name="Januszkiewicz K."/>
            <person name="Wedrychowicz H."/>
        </authorList>
    </citation>
    <scope>NUCLEOTIDE SEQUENCE [LARGE SCALE GENOMIC DNA]</scope>
    <source>
        <strain evidence="2 3">DSM 29431</strain>
    </source>
</reference>
<sequence length="233" mass="25739">MAQANRNTPLRRAKYGLMQHLPGELGLKYRRKLRKLYAPAAEAAFWEALAGAAGKVCVDLGANLGQHTRTMAAHAAKVYAFEPDPWTAAQLREALADLDNVEVVEAAAGTEDGTFPLYRTASFDADPVEQSQSSSLMAQKRNVDTSSAIDVAVVDFPAFLERLETDIAVIKMDIEGAEVPLLEVLFDHPVMRRIGHLFVETHESRIPDLLERTDALRARAAEMVQPVVNMDWK</sequence>
<keyword evidence="3" id="KW-1185">Reference proteome</keyword>
<evidence type="ECO:0000313" key="3">
    <source>
        <dbReference type="Proteomes" id="UP000184221"/>
    </source>
</evidence>
<dbReference type="PANTHER" id="PTHR34203">
    <property type="entry name" value="METHYLTRANSFERASE, FKBM FAMILY PROTEIN"/>
    <property type="match status" value="1"/>
</dbReference>
<dbReference type="GO" id="GO:0032259">
    <property type="term" value="P:methylation"/>
    <property type="evidence" value="ECO:0007669"/>
    <property type="project" value="UniProtKB-KW"/>
</dbReference>
<keyword evidence="2" id="KW-0489">Methyltransferase</keyword>
<dbReference type="STRING" id="996342.SAMN05443551_3245"/>
<dbReference type="Gene3D" id="3.40.50.150">
    <property type="entry name" value="Vaccinia Virus protein VP39"/>
    <property type="match status" value="1"/>
</dbReference>